<evidence type="ECO:0000313" key="2">
    <source>
        <dbReference type="EMBL" id="KAG8050617.1"/>
    </source>
</evidence>
<reference evidence="2" key="1">
    <citation type="journal article" date="2021" name="bioRxiv">
        <title>Whole Genome Assembly and Annotation of Northern Wild Rice, Zizania palustris L., Supports a Whole Genome Duplication in the Zizania Genus.</title>
        <authorList>
            <person name="Haas M."/>
            <person name="Kono T."/>
            <person name="Macchietto M."/>
            <person name="Millas R."/>
            <person name="McGilp L."/>
            <person name="Shao M."/>
            <person name="Duquette J."/>
            <person name="Hirsch C.N."/>
            <person name="Kimball J."/>
        </authorList>
    </citation>
    <scope>NUCLEOTIDE SEQUENCE</scope>
    <source>
        <tissue evidence="2">Fresh leaf tissue</tissue>
    </source>
</reference>
<accession>A0A8J5RNE1</accession>
<dbReference type="Proteomes" id="UP000729402">
    <property type="component" value="Unassembled WGS sequence"/>
</dbReference>
<sequence>MEGLRWRGLRSAAGSSGYILQRIPLSSHSFLSLSPHMVFAWLAELRAGMAPGGGGGLKTTRLERLSAGPNTIVLGGVFIRGHYEAYLERPQGGMPSTETPSESPYEAPTSSRAPSPWPCMAPPPDSRPRARPCRPHAAPPPAVSPQPLRYWQIVKNVVGPPTQHSPALRPAPVPPIPNSPPPPRRASGQRPCRPIRLGPARRPAAAPGPCSVATRRRQSGLRPAASCLCASASWVAGRRAWCVPAGCRLRGAGFDFLPASLVEWPAPFSNLQPPSQGVRDCGCSAAKGVVHSTF</sequence>
<protein>
    <submittedName>
        <fullName evidence="2">Uncharacterized protein</fullName>
    </submittedName>
</protein>
<feature type="compositionally biased region" description="Polar residues" evidence="1">
    <location>
        <begin position="94"/>
        <end position="113"/>
    </location>
</feature>
<dbReference type="EMBL" id="JAAALK010000289">
    <property type="protein sequence ID" value="KAG8050617.1"/>
    <property type="molecule type" value="Genomic_DNA"/>
</dbReference>
<dbReference type="AlphaFoldDB" id="A0A8J5RNE1"/>
<feature type="region of interest" description="Disordered" evidence="1">
    <location>
        <begin position="89"/>
        <end position="145"/>
    </location>
</feature>
<keyword evidence="3" id="KW-1185">Reference proteome</keyword>
<organism evidence="2 3">
    <name type="scientific">Zizania palustris</name>
    <name type="common">Northern wild rice</name>
    <dbReference type="NCBI Taxonomy" id="103762"/>
    <lineage>
        <taxon>Eukaryota</taxon>
        <taxon>Viridiplantae</taxon>
        <taxon>Streptophyta</taxon>
        <taxon>Embryophyta</taxon>
        <taxon>Tracheophyta</taxon>
        <taxon>Spermatophyta</taxon>
        <taxon>Magnoliopsida</taxon>
        <taxon>Liliopsida</taxon>
        <taxon>Poales</taxon>
        <taxon>Poaceae</taxon>
        <taxon>BOP clade</taxon>
        <taxon>Oryzoideae</taxon>
        <taxon>Oryzeae</taxon>
        <taxon>Zizaniinae</taxon>
        <taxon>Zizania</taxon>
    </lineage>
</organism>
<gene>
    <name evidence="2" type="ORF">GUJ93_ZPchr0009g535</name>
</gene>
<comment type="caution">
    <text evidence="2">The sequence shown here is derived from an EMBL/GenBank/DDBJ whole genome shotgun (WGS) entry which is preliminary data.</text>
</comment>
<evidence type="ECO:0000313" key="3">
    <source>
        <dbReference type="Proteomes" id="UP000729402"/>
    </source>
</evidence>
<proteinExistence type="predicted"/>
<reference evidence="2" key="2">
    <citation type="submission" date="2021-02" db="EMBL/GenBank/DDBJ databases">
        <authorList>
            <person name="Kimball J.A."/>
            <person name="Haas M.W."/>
            <person name="Macchietto M."/>
            <person name="Kono T."/>
            <person name="Duquette J."/>
            <person name="Shao M."/>
        </authorList>
    </citation>
    <scope>NUCLEOTIDE SEQUENCE</scope>
    <source>
        <tissue evidence="2">Fresh leaf tissue</tissue>
    </source>
</reference>
<name>A0A8J5RNE1_ZIZPA</name>
<feature type="compositionally biased region" description="Pro residues" evidence="1">
    <location>
        <begin position="169"/>
        <end position="184"/>
    </location>
</feature>
<feature type="region of interest" description="Disordered" evidence="1">
    <location>
        <begin position="161"/>
        <end position="192"/>
    </location>
</feature>
<feature type="compositionally biased region" description="Pro residues" evidence="1">
    <location>
        <begin position="115"/>
        <end position="125"/>
    </location>
</feature>
<evidence type="ECO:0000256" key="1">
    <source>
        <dbReference type="SAM" id="MobiDB-lite"/>
    </source>
</evidence>